<dbReference type="PANTHER" id="PTHR32089">
    <property type="entry name" value="METHYL-ACCEPTING CHEMOTAXIS PROTEIN MCPB"/>
    <property type="match status" value="1"/>
</dbReference>
<protein>
    <submittedName>
        <fullName evidence="4">Methyl-accepting chemotaxis sensory transducer</fullName>
    </submittedName>
</protein>
<dbReference type="GO" id="GO:0016020">
    <property type="term" value="C:membrane"/>
    <property type="evidence" value="ECO:0007669"/>
    <property type="project" value="InterPro"/>
</dbReference>
<dbReference type="PANTHER" id="PTHR32089:SF112">
    <property type="entry name" value="LYSOZYME-LIKE PROTEIN-RELATED"/>
    <property type="match status" value="1"/>
</dbReference>
<dbReference type="PROSITE" id="PS50111">
    <property type="entry name" value="CHEMOTAXIS_TRANSDUC_2"/>
    <property type="match status" value="1"/>
</dbReference>
<dbReference type="KEGG" id="tam:Theam_1560"/>
<feature type="domain" description="Methyl-accepting transducer" evidence="3">
    <location>
        <begin position="1"/>
        <end position="242"/>
    </location>
</feature>
<evidence type="ECO:0000259" key="3">
    <source>
        <dbReference type="PROSITE" id="PS50111"/>
    </source>
</evidence>
<dbReference type="RefSeq" id="WP_013538305.1">
    <property type="nucleotide sequence ID" value="NC_014926.1"/>
</dbReference>
<reference evidence="4" key="1">
    <citation type="submission" date="2011-01" db="EMBL/GenBank/DDBJ databases">
        <title>Complete sequence of chromosome of Thermovibrio ammonificans HB-1.</title>
        <authorList>
            <consortium name="US DOE Joint Genome Institute"/>
            <person name="Lucas S."/>
            <person name="Copeland A."/>
            <person name="Lapidus A."/>
            <person name="Cheng J.-F."/>
            <person name="Goodwin L."/>
            <person name="Pitluck S."/>
            <person name="Davenport K."/>
            <person name="Detter J.C."/>
            <person name="Han C."/>
            <person name="Tapia R."/>
            <person name="Land M."/>
            <person name="Hauser L."/>
            <person name="Kyrpides N."/>
            <person name="Ivanova N."/>
            <person name="Ovchinnikova G."/>
            <person name="Vetriani C."/>
            <person name="Woyke T."/>
        </authorList>
    </citation>
    <scope>NUCLEOTIDE SEQUENCE [LARGE SCALE GENOMIC DNA]</scope>
    <source>
        <strain evidence="4">HB-1</strain>
    </source>
</reference>
<dbReference type="HOGENOM" id="CLU_1141151_0_0_0"/>
<dbReference type="EMBL" id="CP002444">
    <property type="protein sequence ID" value="ADU97519.1"/>
    <property type="molecule type" value="Genomic_DNA"/>
</dbReference>
<dbReference type="GO" id="GO:0007165">
    <property type="term" value="P:signal transduction"/>
    <property type="evidence" value="ECO:0007669"/>
    <property type="project" value="UniProtKB-KW"/>
</dbReference>
<dbReference type="InterPro" id="IPR004089">
    <property type="entry name" value="MCPsignal_dom"/>
</dbReference>
<dbReference type="Pfam" id="PF00015">
    <property type="entry name" value="MCPsignal"/>
    <property type="match status" value="1"/>
</dbReference>
<dbReference type="Proteomes" id="UP000006362">
    <property type="component" value="Chromosome"/>
</dbReference>
<accession>E8T4Y7</accession>
<keyword evidence="5" id="KW-1185">Reference proteome</keyword>
<dbReference type="Gene3D" id="1.10.287.950">
    <property type="entry name" value="Methyl-accepting chemotaxis protein"/>
    <property type="match status" value="1"/>
</dbReference>
<gene>
    <name evidence="4" type="ordered locus">Theam_1560</name>
</gene>
<sequence>MRNRPDIPVEVLEALSDLERSVLSLSKTSQTVNKLVSDVERTLLKNSENMERDIQTLSEISRNFQKFMEDFKPIVEELSRASVEYRKLIENMSHINRQLYSIENIASHIELVAINASIEASRAGESGRTFAIVANEIRDMAKKTFKILHEIKELEREIEPTLKNIQGNIEAMEEVRKKLDTLVNDINRVIKISDELGEVNRQQSEIIKELKGLSGISKALERVFSVLSGAKERVAKGIVKLSATLRGRGS</sequence>
<evidence type="ECO:0000313" key="4">
    <source>
        <dbReference type="EMBL" id="ADU97519.1"/>
    </source>
</evidence>
<dbReference type="OrthoDB" id="9807021at2"/>
<proteinExistence type="predicted"/>
<dbReference type="SUPFAM" id="SSF58104">
    <property type="entry name" value="Methyl-accepting chemotaxis protein (MCP) signaling domain"/>
    <property type="match status" value="1"/>
</dbReference>
<dbReference type="STRING" id="648996.Theam_1560"/>
<evidence type="ECO:0000256" key="1">
    <source>
        <dbReference type="ARBA" id="ARBA00023224"/>
    </source>
</evidence>
<dbReference type="SMART" id="SM00283">
    <property type="entry name" value="MA"/>
    <property type="match status" value="1"/>
</dbReference>
<keyword evidence="1 2" id="KW-0807">Transducer</keyword>
<dbReference type="AlphaFoldDB" id="E8T4Y7"/>
<name>E8T4Y7_THEA1</name>
<evidence type="ECO:0000313" key="5">
    <source>
        <dbReference type="Proteomes" id="UP000006362"/>
    </source>
</evidence>
<organism evidence="4 5">
    <name type="scientific">Thermovibrio ammonificans (strain DSM 15698 / JCM 12110 / HB-1)</name>
    <dbReference type="NCBI Taxonomy" id="648996"/>
    <lineage>
        <taxon>Bacteria</taxon>
        <taxon>Pseudomonadati</taxon>
        <taxon>Aquificota</taxon>
        <taxon>Aquificia</taxon>
        <taxon>Desulfurobacteriales</taxon>
        <taxon>Desulfurobacteriaceae</taxon>
        <taxon>Thermovibrio</taxon>
    </lineage>
</organism>
<evidence type="ECO:0000256" key="2">
    <source>
        <dbReference type="PROSITE-ProRule" id="PRU00284"/>
    </source>
</evidence>
<dbReference type="eggNOG" id="COG0840">
    <property type="taxonomic scope" value="Bacteria"/>
</dbReference>